<feature type="domain" description="Electron transfer flavoprotein alpha subunit C-terminal" evidence="4">
    <location>
        <begin position="202"/>
        <end position="281"/>
    </location>
</feature>
<organism evidence="6 7">
    <name type="scientific">Hyphomonas adhaerens MHS-3</name>
    <dbReference type="NCBI Taxonomy" id="1280949"/>
    <lineage>
        <taxon>Bacteria</taxon>
        <taxon>Pseudomonadati</taxon>
        <taxon>Pseudomonadota</taxon>
        <taxon>Alphaproteobacteria</taxon>
        <taxon>Hyphomonadales</taxon>
        <taxon>Hyphomonadaceae</taxon>
        <taxon>Hyphomonas</taxon>
    </lineage>
</organism>
<keyword evidence="2" id="KW-0813">Transport</keyword>
<keyword evidence="3" id="KW-0732">Signal</keyword>
<dbReference type="InterPro" id="IPR014729">
    <property type="entry name" value="Rossmann-like_a/b/a_fold"/>
</dbReference>
<keyword evidence="7" id="KW-1185">Reference proteome</keyword>
<dbReference type="STRING" id="1280949.HAD_10070"/>
<evidence type="ECO:0000256" key="3">
    <source>
        <dbReference type="SAM" id="SignalP"/>
    </source>
</evidence>
<dbReference type="PANTHER" id="PTHR43153:SF1">
    <property type="entry name" value="ELECTRON TRANSFER FLAVOPROTEIN SUBUNIT ALPHA, MITOCHONDRIAL"/>
    <property type="match status" value="1"/>
</dbReference>
<evidence type="ECO:0000313" key="6">
    <source>
        <dbReference type="EMBL" id="KCZ86025.1"/>
    </source>
</evidence>
<comment type="caution">
    <text evidence="6">The sequence shown here is derived from an EMBL/GenBank/DDBJ whole genome shotgun (WGS) entry which is preliminary data.</text>
</comment>
<comment type="similarity">
    <text evidence="1">Belongs to the ETF alpha-subunit/FixB family.</text>
</comment>
<protein>
    <submittedName>
        <fullName evidence="6">Electron transfer flavoprotein subunit alpha</fullName>
    </submittedName>
</protein>
<dbReference type="SUPFAM" id="SSF52467">
    <property type="entry name" value="DHS-like NAD/FAD-binding domain"/>
    <property type="match status" value="1"/>
</dbReference>
<dbReference type="InterPro" id="IPR014730">
    <property type="entry name" value="ETF_a/b_N"/>
</dbReference>
<reference evidence="6 7" key="1">
    <citation type="journal article" date="2014" name="Antonie Van Leeuwenhoek">
        <title>Hyphomonas beringensis sp. nov. and Hyphomonas chukchiensis sp. nov., isolated from surface seawater of the Bering Sea and Chukchi Sea.</title>
        <authorList>
            <person name="Li C."/>
            <person name="Lai Q."/>
            <person name="Li G."/>
            <person name="Dong C."/>
            <person name="Wang J."/>
            <person name="Liao Y."/>
            <person name="Shao Z."/>
        </authorList>
    </citation>
    <scope>NUCLEOTIDE SEQUENCE [LARGE SCALE GENOMIC DNA]</scope>
    <source>
        <strain evidence="6 7">MHS-3</strain>
    </source>
</reference>
<gene>
    <name evidence="6" type="ORF">HAD_10070</name>
</gene>
<dbReference type="InterPro" id="IPR029035">
    <property type="entry name" value="DHS-like_NAD/FAD-binding_dom"/>
</dbReference>
<evidence type="ECO:0000256" key="2">
    <source>
        <dbReference type="ARBA" id="ARBA00022982"/>
    </source>
</evidence>
<dbReference type="eggNOG" id="COG2025">
    <property type="taxonomic scope" value="Bacteria"/>
</dbReference>
<dbReference type="OrthoDB" id="9770286at2"/>
<dbReference type="GO" id="GO:0033539">
    <property type="term" value="P:fatty acid beta-oxidation using acyl-CoA dehydrogenase"/>
    <property type="evidence" value="ECO:0007669"/>
    <property type="project" value="TreeGrafter"/>
</dbReference>
<feature type="chain" id="PRO_5001660786" evidence="3">
    <location>
        <begin position="22"/>
        <end position="327"/>
    </location>
</feature>
<sequence length="327" mass="33823">MSRATPILLAVCLPGATDALAASLAFAKAQELELWALACGPEAGELAEHAVEMGVSRAFAVTENVSAASDPEQLASLCSQCLHQVCDTSGGNSYICVFSADPSGDVIAAMVSVDLAFECAGRVLTLERDESGFWLGRGAYGGRLQLETQLGGGSCTCVVQSPKGDHPALGPSTARVETIDVSLPEVEPLTVTTVPVDEEGFDLHSAKLVLSGGRGLNEQGFAYLAQLAHALDHAAVGASLPAVDLGLAPVSWQVGQSGKFVSPDVYFAIGISGTPQHLAGVSKESRIIAINSDPDATIFSVAEIGVIADWKEVLPRLVTAVSQEVPQ</sequence>
<dbReference type="Gene3D" id="3.40.50.620">
    <property type="entry name" value="HUPs"/>
    <property type="match status" value="1"/>
</dbReference>
<evidence type="ECO:0000259" key="5">
    <source>
        <dbReference type="Pfam" id="PF01012"/>
    </source>
</evidence>
<evidence type="ECO:0000256" key="1">
    <source>
        <dbReference type="ARBA" id="ARBA00005817"/>
    </source>
</evidence>
<dbReference type="InterPro" id="IPR014731">
    <property type="entry name" value="ETF_asu_C"/>
</dbReference>
<evidence type="ECO:0000313" key="7">
    <source>
        <dbReference type="Proteomes" id="UP000027446"/>
    </source>
</evidence>
<dbReference type="RefSeq" id="WP_051596105.1">
    <property type="nucleotide sequence ID" value="NZ_ARYH01000001.1"/>
</dbReference>
<dbReference type="GO" id="GO:0050660">
    <property type="term" value="F:flavin adenine dinucleotide binding"/>
    <property type="evidence" value="ECO:0007669"/>
    <property type="project" value="InterPro"/>
</dbReference>
<dbReference type="InterPro" id="IPR001308">
    <property type="entry name" value="ETF_a/FixB"/>
</dbReference>
<dbReference type="Gene3D" id="3.40.50.1220">
    <property type="entry name" value="TPP-binding domain"/>
    <property type="match status" value="1"/>
</dbReference>
<dbReference type="PATRIC" id="fig|1280949.3.peg.2061"/>
<accession>A0A069E6V1</accession>
<dbReference type="Pfam" id="PF00766">
    <property type="entry name" value="ETF_alpha"/>
    <property type="match status" value="1"/>
</dbReference>
<name>A0A069E6V1_9PROT</name>
<feature type="signal peptide" evidence="3">
    <location>
        <begin position="1"/>
        <end position="21"/>
    </location>
</feature>
<dbReference type="AlphaFoldDB" id="A0A069E6V1"/>
<dbReference type="PANTHER" id="PTHR43153">
    <property type="entry name" value="ELECTRON TRANSFER FLAVOPROTEIN ALPHA"/>
    <property type="match status" value="1"/>
</dbReference>
<feature type="domain" description="Electron transfer flavoprotein alpha/beta-subunit N-terminal" evidence="5">
    <location>
        <begin position="17"/>
        <end position="150"/>
    </location>
</feature>
<dbReference type="Pfam" id="PF01012">
    <property type="entry name" value="ETF"/>
    <property type="match status" value="1"/>
</dbReference>
<dbReference type="Proteomes" id="UP000027446">
    <property type="component" value="Unassembled WGS sequence"/>
</dbReference>
<dbReference type="EMBL" id="ARYH01000001">
    <property type="protein sequence ID" value="KCZ86025.1"/>
    <property type="molecule type" value="Genomic_DNA"/>
</dbReference>
<dbReference type="SUPFAM" id="SSF52402">
    <property type="entry name" value="Adenine nucleotide alpha hydrolases-like"/>
    <property type="match status" value="1"/>
</dbReference>
<proteinExistence type="inferred from homology"/>
<keyword evidence="2" id="KW-0249">Electron transport</keyword>
<dbReference type="GO" id="GO:0009055">
    <property type="term" value="F:electron transfer activity"/>
    <property type="evidence" value="ECO:0007669"/>
    <property type="project" value="InterPro"/>
</dbReference>
<evidence type="ECO:0000259" key="4">
    <source>
        <dbReference type="Pfam" id="PF00766"/>
    </source>
</evidence>